<dbReference type="KEGG" id="ddf:DEFDS_P134"/>
<dbReference type="RefSeq" id="WP_013008980.1">
    <property type="nucleotide sequence ID" value="NC_013940.1"/>
</dbReference>
<dbReference type="HOGENOM" id="CLU_1400479_0_0_0"/>
<keyword evidence="2" id="KW-1185">Reference proteome</keyword>
<dbReference type="EMBL" id="AP011530">
    <property type="protein sequence ID" value="BAI81756.1"/>
    <property type="molecule type" value="Genomic_DNA"/>
</dbReference>
<accession>D3PEW4</accession>
<protein>
    <submittedName>
        <fullName evidence="1">Uncharacterized protein</fullName>
    </submittedName>
</protein>
<proteinExistence type="predicted"/>
<name>D3PEW4_DEFDS</name>
<gene>
    <name evidence="1" type="ordered locus">DEFDS_P134</name>
</gene>
<evidence type="ECO:0000313" key="1">
    <source>
        <dbReference type="EMBL" id="BAI81756.1"/>
    </source>
</evidence>
<evidence type="ECO:0000313" key="2">
    <source>
        <dbReference type="Proteomes" id="UP000001520"/>
    </source>
</evidence>
<reference evidence="1 2" key="1">
    <citation type="journal article" date="2010" name="DNA Res.">
        <title>Bacterial lifestyle in a deep-sea hydrothermal vent chimney revealed by the genome sequence of the thermophilic bacterium Deferribacter desulfuricans SSM1.</title>
        <authorList>
            <person name="Takaki Y."/>
            <person name="Shimamura S."/>
            <person name="Nakagawa S."/>
            <person name="Fukuhara Y."/>
            <person name="Horikawa H."/>
            <person name="Ankai A."/>
            <person name="Harada T."/>
            <person name="Hosoyama A."/>
            <person name="Oguchi A."/>
            <person name="Fukui S."/>
            <person name="Fujita N."/>
            <person name="Takami H."/>
            <person name="Takai K."/>
        </authorList>
    </citation>
    <scope>NUCLEOTIDE SEQUENCE [LARGE SCALE GENOMIC DNA]</scope>
    <source>
        <strain evidence="2">DSM 14783 / JCM 11476 / NBRC 101012 / SSM1</strain>
        <plasmid evidence="2">Plasmid megaplasmid pDF308</plasmid>
    </source>
</reference>
<keyword evidence="1" id="KW-0614">Plasmid</keyword>
<dbReference type="eggNOG" id="ENOG502ZW13">
    <property type="taxonomic scope" value="Bacteria"/>
</dbReference>
<sequence>MNKQDLKNSLKRVIDQMVSEYNRERYHLLSDVLNMLIDKGFDTNKLDDPKVFRLNLMVNLDFIIEKLSEEILKKKFNTDTVPDLAVFMFKEYAFVEKHLYRLFEVCEGATCCVDKARTVYERILEYIMTGNFKDFDYSEEYTYMYPKMILKDKQEILDYIVALRSLYNGNPVPYLKFMEQLNITKITTQKDVKN</sequence>
<dbReference type="AlphaFoldDB" id="D3PEW4"/>
<geneLocation type="plasmid" evidence="1 2">
    <name>megaplasmid pDF308</name>
</geneLocation>
<dbReference type="OrthoDB" id="2086448at2"/>
<dbReference type="Proteomes" id="UP000001520">
    <property type="component" value="Plasmid megaplasmid pDF308"/>
</dbReference>
<organism evidence="1 2">
    <name type="scientific">Deferribacter desulfuricans (strain DSM 14783 / JCM 11476 / NBRC 101012 / SSM1)</name>
    <dbReference type="NCBI Taxonomy" id="639282"/>
    <lineage>
        <taxon>Bacteria</taxon>
        <taxon>Pseudomonadati</taxon>
        <taxon>Deferribacterota</taxon>
        <taxon>Deferribacteres</taxon>
        <taxon>Deferribacterales</taxon>
        <taxon>Deferribacteraceae</taxon>
        <taxon>Deferribacter</taxon>
    </lineage>
</organism>